<accession>A0ABT0SFX9</accession>
<keyword evidence="1" id="KW-0472">Membrane</keyword>
<dbReference type="EMBL" id="JAIKTS010000001">
    <property type="protein sequence ID" value="MCL7714172.1"/>
    <property type="molecule type" value="Genomic_DNA"/>
</dbReference>
<proteinExistence type="predicted"/>
<organism evidence="2 3">
    <name type="scientific">Stenotrophomonas mori</name>
    <dbReference type="NCBI Taxonomy" id="2871096"/>
    <lineage>
        <taxon>Bacteria</taxon>
        <taxon>Pseudomonadati</taxon>
        <taxon>Pseudomonadota</taxon>
        <taxon>Gammaproteobacteria</taxon>
        <taxon>Lysobacterales</taxon>
        <taxon>Lysobacteraceae</taxon>
        <taxon>Stenotrophomonas</taxon>
    </lineage>
</organism>
<reference evidence="2 3" key="1">
    <citation type="submission" date="2021-08" db="EMBL/GenBank/DDBJ databases">
        <title>Novel members of of the genus Stenotrophomonas from differernt environment.</title>
        <authorList>
            <person name="Deng Y."/>
        </authorList>
    </citation>
    <scope>NUCLEOTIDE SEQUENCE [LARGE SCALE GENOMIC DNA]</scope>
    <source>
        <strain evidence="2 3">CPCC 101365</strain>
    </source>
</reference>
<dbReference type="InterPro" id="IPR046162">
    <property type="entry name" value="DUF6164"/>
</dbReference>
<keyword evidence="1" id="KW-0812">Transmembrane</keyword>
<dbReference type="Proteomes" id="UP001431235">
    <property type="component" value="Unassembled WGS sequence"/>
</dbReference>
<sequence length="121" mass="13495">MAKLLLNLRNVGEDESREVGELLDRHGIAWYRTEPSPWGISSGGLWLRDHEEHPRAKALMADYQAGRSQRMRAERAAALRDGTAETFGSLLRQRPLYVVAVLLGMLAAAALVLLPFMLLRG</sequence>
<name>A0ABT0SFX9_9GAMM</name>
<comment type="caution">
    <text evidence="2">The sequence shown here is derived from an EMBL/GenBank/DDBJ whole genome shotgun (WGS) entry which is preliminary data.</text>
</comment>
<evidence type="ECO:0000313" key="3">
    <source>
        <dbReference type="Proteomes" id="UP001431235"/>
    </source>
</evidence>
<keyword evidence="1" id="KW-1133">Transmembrane helix</keyword>
<evidence type="ECO:0000313" key="2">
    <source>
        <dbReference type="EMBL" id="MCL7714172.1"/>
    </source>
</evidence>
<dbReference type="Pfam" id="PF19661">
    <property type="entry name" value="DUF6164"/>
    <property type="match status" value="1"/>
</dbReference>
<evidence type="ECO:0000256" key="1">
    <source>
        <dbReference type="SAM" id="Phobius"/>
    </source>
</evidence>
<gene>
    <name evidence="2" type="ORF">K5L01_05835</name>
</gene>
<feature type="transmembrane region" description="Helical" evidence="1">
    <location>
        <begin position="96"/>
        <end position="118"/>
    </location>
</feature>
<dbReference type="RefSeq" id="WP_250062791.1">
    <property type="nucleotide sequence ID" value="NZ_JAIKTS010000001.1"/>
</dbReference>
<protein>
    <submittedName>
        <fullName evidence="2">DUF6164 family protein</fullName>
    </submittedName>
</protein>
<keyword evidence="3" id="KW-1185">Reference proteome</keyword>